<evidence type="ECO:0000313" key="6">
    <source>
        <dbReference type="Proteomes" id="UP000298636"/>
    </source>
</evidence>
<dbReference type="Gene3D" id="3.30.1340.10">
    <property type="entry name" value="HPr-like"/>
    <property type="match status" value="1"/>
</dbReference>
<dbReference type="Proteomes" id="UP000298636">
    <property type="component" value="Chromosome"/>
</dbReference>
<dbReference type="RefSeq" id="WP_158351561.1">
    <property type="nucleotide sequence ID" value="NZ_CP032998.1"/>
</dbReference>
<organism evidence="5 6">
    <name type="scientific">Buchnera aphidicola</name>
    <name type="common">Stegophylla sp.</name>
    <dbReference type="NCBI Taxonomy" id="2315800"/>
    <lineage>
        <taxon>Bacteria</taxon>
        <taxon>Pseudomonadati</taxon>
        <taxon>Pseudomonadota</taxon>
        <taxon>Gammaproteobacteria</taxon>
        <taxon>Enterobacterales</taxon>
        <taxon>Erwiniaceae</taxon>
        <taxon>Buchnera</taxon>
    </lineage>
</organism>
<dbReference type="PANTHER" id="PTHR33705">
    <property type="entry name" value="PHOSPHOCARRIER PROTEIN HPR"/>
    <property type="match status" value="1"/>
</dbReference>
<protein>
    <recommendedName>
        <fullName evidence="2">Phosphocarrier protein HPr</fullName>
    </recommendedName>
</protein>
<dbReference type="PANTHER" id="PTHR33705:SF1">
    <property type="entry name" value="PHOSPHOCARRIER PROTEIN HPR"/>
    <property type="match status" value="1"/>
</dbReference>
<name>A0A4D6Y992_9GAMM</name>
<evidence type="ECO:0000256" key="2">
    <source>
        <dbReference type="ARBA" id="ARBA00020422"/>
    </source>
</evidence>
<proteinExistence type="predicted"/>
<keyword evidence="6" id="KW-1185">Reference proteome</keyword>
<evidence type="ECO:0000313" key="5">
    <source>
        <dbReference type="EMBL" id="QCI26247.1"/>
    </source>
</evidence>
<dbReference type="CDD" id="cd00367">
    <property type="entry name" value="PTS-HPr_like"/>
    <property type="match status" value="1"/>
</dbReference>
<keyword evidence="3" id="KW-0762">Sugar transport</keyword>
<dbReference type="InterPro" id="IPR002114">
    <property type="entry name" value="PTS_HPr_Ser_P_site"/>
</dbReference>
<dbReference type="PROSITE" id="PS51350">
    <property type="entry name" value="PTS_HPR_DOM"/>
    <property type="match status" value="1"/>
</dbReference>
<reference evidence="5 6" key="1">
    <citation type="submission" date="2018-10" db="EMBL/GenBank/DDBJ databases">
        <title>Comparative functional genomics of the obligate endosymbiont Buchnera aphidicola.</title>
        <authorList>
            <person name="Chong R.A."/>
        </authorList>
    </citation>
    <scope>NUCLEOTIDE SEQUENCE [LARGE SCALE GENOMIC DNA]</scope>
    <source>
        <strain evidence="5 6">Ssp</strain>
    </source>
</reference>
<dbReference type="OrthoDB" id="9809047at2"/>
<accession>A0A4D6Y992</accession>
<dbReference type="InterPro" id="IPR000032">
    <property type="entry name" value="HPr-like"/>
</dbReference>
<dbReference type="SUPFAM" id="SSF55594">
    <property type="entry name" value="HPr-like"/>
    <property type="match status" value="1"/>
</dbReference>
<evidence type="ECO:0000256" key="3">
    <source>
        <dbReference type="ARBA" id="ARBA00022597"/>
    </source>
</evidence>
<evidence type="ECO:0000256" key="1">
    <source>
        <dbReference type="ARBA" id="ARBA00003681"/>
    </source>
</evidence>
<evidence type="ECO:0000259" key="4">
    <source>
        <dbReference type="PROSITE" id="PS51350"/>
    </source>
</evidence>
<keyword evidence="3" id="KW-0813">Transport</keyword>
<dbReference type="NCBIfam" id="TIGR01003">
    <property type="entry name" value="PTS_HPr_family"/>
    <property type="match status" value="1"/>
</dbReference>
<comment type="function">
    <text evidence="1">General (non sugar-specific) component of the phosphoenolpyruvate-dependent sugar phosphotransferase system (sugar PTS). This major carbohydrate active-transport system catalyzes the phosphorylation of incoming sugar substrates concomitantly with their translocation across the cell membrane. The phosphoryl group from phosphoenolpyruvate (PEP) is transferred to the phosphoryl carrier protein HPr by enzyme I. Phospho-HPr then transfers it to the PTS EIIA domain.</text>
</comment>
<dbReference type="AlphaFoldDB" id="A0A4D6Y992"/>
<dbReference type="EMBL" id="CP032998">
    <property type="protein sequence ID" value="QCI26247.1"/>
    <property type="molecule type" value="Genomic_DNA"/>
</dbReference>
<dbReference type="PRINTS" id="PR00107">
    <property type="entry name" value="PHOSPHOCPHPR"/>
</dbReference>
<gene>
    <name evidence="5" type="ORF">D9V79_00245</name>
</gene>
<dbReference type="PROSITE" id="PS00589">
    <property type="entry name" value="PTS_HPR_SER"/>
    <property type="match status" value="1"/>
</dbReference>
<dbReference type="InterPro" id="IPR050399">
    <property type="entry name" value="HPr"/>
</dbReference>
<dbReference type="Pfam" id="PF00381">
    <property type="entry name" value="PTS-HPr"/>
    <property type="match status" value="1"/>
</dbReference>
<sequence>MLQKTITITTQNGLHIRPAAILVNHAQKFTSDITITFKDKTINAKSLFKLQTLGLIKNSQIVLSASGPDEQDAIQKLSKVIQNLK</sequence>
<dbReference type="InterPro" id="IPR035895">
    <property type="entry name" value="HPr-like_sf"/>
</dbReference>
<feature type="domain" description="HPr" evidence="4">
    <location>
        <begin position="1"/>
        <end position="85"/>
    </location>
</feature>